<gene>
    <name evidence="1" type="ORF">PVAP13_8KG251990</name>
</gene>
<name>A0A8T0PUT4_PANVG</name>
<organism evidence="1 2">
    <name type="scientific">Panicum virgatum</name>
    <name type="common">Blackwell switchgrass</name>
    <dbReference type="NCBI Taxonomy" id="38727"/>
    <lineage>
        <taxon>Eukaryota</taxon>
        <taxon>Viridiplantae</taxon>
        <taxon>Streptophyta</taxon>
        <taxon>Embryophyta</taxon>
        <taxon>Tracheophyta</taxon>
        <taxon>Spermatophyta</taxon>
        <taxon>Magnoliopsida</taxon>
        <taxon>Liliopsida</taxon>
        <taxon>Poales</taxon>
        <taxon>Poaceae</taxon>
        <taxon>PACMAD clade</taxon>
        <taxon>Panicoideae</taxon>
        <taxon>Panicodae</taxon>
        <taxon>Paniceae</taxon>
        <taxon>Panicinae</taxon>
        <taxon>Panicum</taxon>
        <taxon>Panicum sect. Hiantes</taxon>
    </lineage>
</organism>
<reference evidence="1" key="1">
    <citation type="submission" date="2020-05" db="EMBL/GenBank/DDBJ databases">
        <title>WGS assembly of Panicum virgatum.</title>
        <authorList>
            <person name="Lovell J.T."/>
            <person name="Jenkins J."/>
            <person name="Shu S."/>
            <person name="Juenger T.E."/>
            <person name="Schmutz J."/>
        </authorList>
    </citation>
    <scope>NUCLEOTIDE SEQUENCE</scope>
    <source>
        <strain evidence="1">AP13</strain>
    </source>
</reference>
<accession>A0A8T0PUT4</accession>
<sequence length="49" mass="5161">MVHMPAVTVIHFLAAEVMLIRGGIGVGGSVGSALWAFNRLLCFCILSVC</sequence>
<dbReference type="Proteomes" id="UP000823388">
    <property type="component" value="Chromosome 8K"/>
</dbReference>
<keyword evidence="2" id="KW-1185">Reference proteome</keyword>
<dbReference type="AlphaFoldDB" id="A0A8T0PUT4"/>
<dbReference type="EMBL" id="CM029051">
    <property type="protein sequence ID" value="KAG2564092.1"/>
    <property type="molecule type" value="Genomic_DNA"/>
</dbReference>
<proteinExistence type="predicted"/>
<protein>
    <submittedName>
        <fullName evidence="1">Uncharacterized protein</fullName>
    </submittedName>
</protein>
<evidence type="ECO:0000313" key="1">
    <source>
        <dbReference type="EMBL" id="KAG2564092.1"/>
    </source>
</evidence>
<evidence type="ECO:0000313" key="2">
    <source>
        <dbReference type="Proteomes" id="UP000823388"/>
    </source>
</evidence>
<comment type="caution">
    <text evidence="1">The sequence shown here is derived from an EMBL/GenBank/DDBJ whole genome shotgun (WGS) entry which is preliminary data.</text>
</comment>